<evidence type="ECO:0000256" key="1">
    <source>
        <dbReference type="SAM" id="MobiDB-lite"/>
    </source>
</evidence>
<proteinExistence type="predicted"/>
<dbReference type="EMBL" id="JACLAU010000017">
    <property type="protein sequence ID" value="MBC2652298.1"/>
    <property type="molecule type" value="Genomic_DNA"/>
</dbReference>
<comment type="caution">
    <text evidence="2">The sequence shown here is derived from an EMBL/GenBank/DDBJ whole genome shotgun (WGS) entry which is preliminary data.</text>
</comment>
<evidence type="ECO:0000313" key="2">
    <source>
        <dbReference type="EMBL" id="MBC2652298.1"/>
    </source>
</evidence>
<protein>
    <submittedName>
        <fullName evidence="2">Uncharacterized protein</fullName>
    </submittedName>
</protein>
<dbReference type="RefSeq" id="WP_185683708.1">
    <property type="nucleotide sequence ID" value="NZ_JACLAU010000017.1"/>
</dbReference>
<accession>A0A7X1F8D4</accession>
<evidence type="ECO:0000313" key="3">
    <source>
        <dbReference type="Proteomes" id="UP000520156"/>
    </source>
</evidence>
<keyword evidence="3" id="KW-1185">Reference proteome</keyword>
<sequence>MNTSYAGTARCHPTHSRPITAYRSTHERPEGAMSLLPVTELRRLVAAMVD</sequence>
<organism evidence="2 3">
    <name type="scientific">Novosphingobium aerophilum</name>
    <dbReference type="NCBI Taxonomy" id="2839843"/>
    <lineage>
        <taxon>Bacteria</taxon>
        <taxon>Pseudomonadati</taxon>
        <taxon>Pseudomonadota</taxon>
        <taxon>Alphaproteobacteria</taxon>
        <taxon>Sphingomonadales</taxon>
        <taxon>Sphingomonadaceae</taxon>
        <taxon>Novosphingobium</taxon>
    </lineage>
</organism>
<reference evidence="2 3" key="1">
    <citation type="submission" date="2020-08" db="EMBL/GenBank/DDBJ databases">
        <title>The genome sequence of Novosphingobium flavum 4Y4.</title>
        <authorList>
            <person name="Liu Y."/>
        </authorList>
    </citation>
    <scope>NUCLEOTIDE SEQUENCE [LARGE SCALE GENOMIC DNA]</scope>
    <source>
        <strain evidence="2 3">4Y4</strain>
    </source>
</reference>
<dbReference type="AlphaFoldDB" id="A0A7X1F8D4"/>
<feature type="region of interest" description="Disordered" evidence="1">
    <location>
        <begin position="1"/>
        <end position="31"/>
    </location>
</feature>
<dbReference type="Proteomes" id="UP000520156">
    <property type="component" value="Unassembled WGS sequence"/>
</dbReference>
<gene>
    <name evidence="2" type="ORF">H7F49_11315</name>
</gene>
<name>A0A7X1F8D4_9SPHN</name>